<proteinExistence type="predicted"/>
<evidence type="ECO:0000313" key="3">
    <source>
        <dbReference type="Proteomes" id="UP000006898"/>
    </source>
</evidence>
<evidence type="ECO:0000313" key="2">
    <source>
        <dbReference type="EMBL" id="CBE69331.1"/>
    </source>
</evidence>
<dbReference type="KEGG" id="mox:DAMO_2281"/>
<protein>
    <recommendedName>
        <fullName evidence="4">Lipoprotein</fullName>
    </recommendedName>
</protein>
<organism evidence="2 3">
    <name type="scientific">Methylomirabilis oxygeniifera</name>
    <dbReference type="NCBI Taxonomy" id="671143"/>
    <lineage>
        <taxon>Bacteria</taxon>
        <taxon>Candidatus Methylomirabilota</taxon>
        <taxon>Candidatus Methylomirabilia</taxon>
        <taxon>Candidatus Methylomirabilales</taxon>
        <taxon>Candidatus Methylomirabilaceae</taxon>
        <taxon>Candidatus Methylomirabilis</taxon>
    </lineage>
</organism>
<dbReference type="STRING" id="671143.DAMO_2281"/>
<evidence type="ECO:0000256" key="1">
    <source>
        <dbReference type="SAM" id="SignalP"/>
    </source>
</evidence>
<accession>D5MI38</accession>
<name>D5MI38_METO1</name>
<feature type="chain" id="PRO_5003074317" description="Lipoprotein" evidence="1">
    <location>
        <begin position="21"/>
        <end position="188"/>
    </location>
</feature>
<dbReference type="EMBL" id="FP565575">
    <property type="protein sequence ID" value="CBE69331.1"/>
    <property type="molecule type" value="Genomic_DNA"/>
</dbReference>
<dbReference type="PROSITE" id="PS51257">
    <property type="entry name" value="PROKAR_LIPOPROTEIN"/>
    <property type="match status" value="1"/>
</dbReference>
<evidence type="ECO:0008006" key="4">
    <source>
        <dbReference type="Google" id="ProtNLM"/>
    </source>
</evidence>
<feature type="signal peptide" evidence="1">
    <location>
        <begin position="1"/>
        <end position="20"/>
    </location>
</feature>
<reference evidence="2 3" key="1">
    <citation type="journal article" date="2010" name="Nature">
        <title>Nitrite-driven anaerobic methane oxidation by oxygenic bacteria.</title>
        <authorList>
            <person name="Ettwig K.F."/>
            <person name="Butler M.K."/>
            <person name="Le Paslier D."/>
            <person name="Pelletier E."/>
            <person name="Mangenot S."/>
            <person name="Kuypers M.M.M."/>
            <person name="Schreiber F."/>
            <person name="Dutilh B.E."/>
            <person name="Zedelius J."/>
            <person name="de Beer D."/>
            <person name="Gloerich J."/>
            <person name="Wessels H.J.C.T."/>
            <person name="van Allen T."/>
            <person name="Luesken F."/>
            <person name="Wu M."/>
            <person name="van de Pas-Schoonen K.T."/>
            <person name="Op den Camp H.J.M."/>
            <person name="Janssen-Megens E.M."/>
            <person name="Francoijs K-J."/>
            <person name="Stunnenberg H."/>
            <person name="Weissenbach J."/>
            <person name="Jetten M.S.M."/>
            <person name="Strous M."/>
        </authorList>
    </citation>
    <scope>NUCLEOTIDE SEQUENCE [LARGE SCALE GENOMIC DNA]</scope>
</reference>
<dbReference type="Proteomes" id="UP000006898">
    <property type="component" value="Chromosome"/>
</dbReference>
<gene>
    <name evidence="2" type="ORF">DAMO_2281</name>
</gene>
<dbReference type="AlphaFoldDB" id="D5MI38"/>
<dbReference type="HOGENOM" id="CLU_1438663_0_0_0"/>
<keyword evidence="1" id="KW-0732">Signal</keyword>
<sequence length="188" mass="21529">MNKVSRIVTYLMLLAVASCATKETFLSNGVVGREIIASVLASNPEVDYKGAWKYAGSKQAKGEWVTDYYVPEGEGVEAWTRRFTFSNVRRSYSSPASPEAMMNALKESKVKQCPKVVWNIIQKSDADLLYEYHVADCDRNPVQHKIARILYAKANIWWITYTQKGPPMDEQERLRWIETLSELRIVVE</sequence>